<name>A0ABQ0F8W2_APOSI</name>
<dbReference type="InterPro" id="IPR036291">
    <property type="entry name" value="NAD(P)-bd_dom_sf"/>
</dbReference>
<dbReference type="Gene3D" id="3.40.50.720">
    <property type="entry name" value="NAD(P)-binding Rossmann-like Domain"/>
    <property type="match status" value="1"/>
</dbReference>
<evidence type="ECO:0000313" key="5">
    <source>
        <dbReference type="Proteomes" id="UP001623349"/>
    </source>
</evidence>
<dbReference type="InterPro" id="IPR020904">
    <property type="entry name" value="Sc_DH/Rdtase_CS"/>
</dbReference>
<dbReference type="InterPro" id="IPR002347">
    <property type="entry name" value="SDR_fam"/>
</dbReference>
<dbReference type="CDD" id="cd09805">
    <property type="entry name" value="type2_17beta_HSD-like_SDR_c"/>
    <property type="match status" value="1"/>
</dbReference>
<gene>
    <name evidence="4" type="ORF">APTSU1_001091400</name>
</gene>
<dbReference type="Proteomes" id="UP001623349">
    <property type="component" value="Unassembled WGS sequence"/>
</dbReference>
<dbReference type="EMBL" id="BAAFST010000010">
    <property type="protein sequence ID" value="GAB1295680.1"/>
    <property type="molecule type" value="Genomic_DNA"/>
</dbReference>
<evidence type="ECO:0000256" key="1">
    <source>
        <dbReference type="ARBA" id="ARBA00006484"/>
    </source>
</evidence>
<organism evidence="4 5">
    <name type="scientific">Apodemus speciosus</name>
    <name type="common">Large Japanese field mouse</name>
    <dbReference type="NCBI Taxonomy" id="105296"/>
    <lineage>
        <taxon>Eukaryota</taxon>
        <taxon>Metazoa</taxon>
        <taxon>Chordata</taxon>
        <taxon>Craniata</taxon>
        <taxon>Vertebrata</taxon>
        <taxon>Euteleostomi</taxon>
        <taxon>Mammalia</taxon>
        <taxon>Eutheria</taxon>
        <taxon>Euarchontoglires</taxon>
        <taxon>Glires</taxon>
        <taxon>Rodentia</taxon>
        <taxon>Myomorpha</taxon>
        <taxon>Muroidea</taxon>
        <taxon>Muridae</taxon>
        <taxon>Murinae</taxon>
        <taxon>Apodemus</taxon>
    </lineage>
</organism>
<evidence type="ECO:0000256" key="2">
    <source>
        <dbReference type="ARBA" id="ARBA00023002"/>
    </source>
</evidence>
<dbReference type="PRINTS" id="PR00080">
    <property type="entry name" value="SDRFAMILY"/>
</dbReference>
<dbReference type="PROSITE" id="PS00061">
    <property type="entry name" value="ADH_SHORT"/>
    <property type="match status" value="1"/>
</dbReference>
<evidence type="ECO:0000256" key="3">
    <source>
        <dbReference type="RuleBase" id="RU000363"/>
    </source>
</evidence>
<sequence length="423" mass="46845">MGLAWNGTSSPNPGQEREAAGHCHWACGRISGGMDGLRKPPLTKPTQSVNRFSSAEWIEKKETIRQNCSMTPGNSETEGSKPAMLGGHQLFLSPPTMWLYLVALVGLWKLLRLFRERQVVSHLQDKYVFITGCDSGFGNLLARQLDRRGMRVLAACLTEEGAEQLRSKTSDRLETVILDVTKTESIVSATQWVKERVGNTGLWGLVNNAGISIPSGPSEWLNKQDFARVLDVNLLGTIEVTLSMLPLVRKARGRVVNVSSIVGRVSLGGGGYCISKYGVEAFSDSLRRELSHFGVKVAIIEPGFFMTTMSDSAMLSSNVKMLWDQTSSEIRELYGEKYLASYLTRLKGFDDWHSKDLSVVTDCMEHALTSCHPRTRYSAGWDAKLFYLPLSYMPTFLVDALVSWTSPKPVLLPKTSPLPSSQD</sequence>
<keyword evidence="5" id="KW-1185">Reference proteome</keyword>
<evidence type="ECO:0000313" key="4">
    <source>
        <dbReference type="EMBL" id="GAB1295680.1"/>
    </source>
</evidence>
<comment type="caution">
    <text evidence="4">The sequence shown here is derived from an EMBL/GenBank/DDBJ whole genome shotgun (WGS) entry which is preliminary data.</text>
</comment>
<protein>
    <submittedName>
        <fullName evidence="4">RDH16 family member 1</fullName>
    </submittedName>
</protein>
<proteinExistence type="inferred from homology"/>
<dbReference type="PRINTS" id="PR00081">
    <property type="entry name" value="GDHRDH"/>
</dbReference>
<dbReference type="SUPFAM" id="SSF51735">
    <property type="entry name" value="NAD(P)-binding Rossmann-fold domains"/>
    <property type="match status" value="1"/>
</dbReference>
<accession>A0ABQ0F8W2</accession>
<reference evidence="4 5" key="1">
    <citation type="submission" date="2024-08" db="EMBL/GenBank/DDBJ databases">
        <title>The draft genome of Apodemus speciosus.</title>
        <authorList>
            <person name="Nabeshima K."/>
            <person name="Suzuki S."/>
            <person name="Onuma M."/>
        </authorList>
    </citation>
    <scope>NUCLEOTIDE SEQUENCE [LARGE SCALE GENOMIC DNA]</scope>
    <source>
        <strain evidence="4">IB14-021</strain>
    </source>
</reference>
<dbReference type="Pfam" id="PF00106">
    <property type="entry name" value="adh_short"/>
    <property type="match status" value="1"/>
</dbReference>
<keyword evidence="2" id="KW-0560">Oxidoreductase</keyword>
<dbReference type="PANTHER" id="PTHR43313">
    <property type="entry name" value="SHORT-CHAIN DEHYDROGENASE/REDUCTASE FAMILY 9C"/>
    <property type="match status" value="1"/>
</dbReference>
<dbReference type="PANTHER" id="PTHR43313:SF14">
    <property type="entry name" value="CIS-RETINOL_3ALPHA HYDROXYSTEROL SHORT-CHAIN DEHYDROGENASE-LIKE PROTEIN-RELATED"/>
    <property type="match status" value="1"/>
</dbReference>
<comment type="similarity">
    <text evidence="1 3">Belongs to the short-chain dehydrogenases/reductases (SDR) family.</text>
</comment>